<accession>A0ACB0LEN9</accession>
<name>A0ACB0LEN9_TRIPR</name>
<sequence>MFVLSLLSAHNVTSAYFKTTVTITNSLSGNLDLNVHCKSADDDLGPHLLHQGQSYDWSFGNKFFGGTLFFCTVQWNNEMHRFDAYDQDNDLLKCYKSIRNQDVTPQCFKVDVIHPPTIDDLPNIDSDTDIYFCMEGLEVGCEIYSNKAKELASLVSLCIETAAKEKHLFDQKQQTQLTPIQNLEQHLQEKASDQVQSSEPDHTLKQQSPEPQNTAERVQTSDHVHISPEHNTSEHHHSPTHTVELSPQSSQHTIPISQTFDSSPKPTTPSVPSTPESEKPQASEPSLSQTRYHLSPSKFPSDPVQFDTSKFLQPAPPVSNSELAEMCNNILLRMHDLHRLRHSFVDLDEYMEAWEQLKKESDKVLSKVQNGDVNELIEFQMKTKKWVRGVNQEFDQAHMRRKGNFSISDNFFNEDVLRTEIWKENIDSELSMHLKFSLEPGPLFVTKDHVIPSELSAFEAFKTEVNRKLASMKEEQEAMNARQAEMSADLKKILSLLSPKP</sequence>
<evidence type="ECO:0000313" key="2">
    <source>
        <dbReference type="Proteomes" id="UP001177021"/>
    </source>
</evidence>
<proteinExistence type="predicted"/>
<comment type="caution">
    <text evidence="1">The sequence shown here is derived from an EMBL/GenBank/DDBJ whole genome shotgun (WGS) entry which is preliminary data.</text>
</comment>
<gene>
    <name evidence="1" type="ORF">MILVUS5_LOCUS31580</name>
</gene>
<dbReference type="Proteomes" id="UP001177021">
    <property type="component" value="Unassembled WGS sequence"/>
</dbReference>
<protein>
    <submittedName>
        <fullName evidence="1">Uncharacterized protein</fullName>
    </submittedName>
</protein>
<reference evidence="1" key="1">
    <citation type="submission" date="2023-10" db="EMBL/GenBank/DDBJ databases">
        <authorList>
            <person name="Rodriguez Cubillos JULIANA M."/>
            <person name="De Vega J."/>
        </authorList>
    </citation>
    <scope>NUCLEOTIDE SEQUENCE</scope>
</reference>
<dbReference type="EMBL" id="CASHSV030000513">
    <property type="protein sequence ID" value="CAJ2666843.1"/>
    <property type="molecule type" value="Genomic_DNA"/>
</dbReference>
<evidence type="ECO:0000313" key="1">
    <source>
        <dbReference type="EMBL" id="CAJ2666843.1"/>
    </source>
</evidence>
<organism evidence="1 2">
    <name type="scientific">Trifolium pratense</name>
    <name type="common">Red clover</name>
    <dbReference type="NCBI Taxonomy" id="57577"/>
    <lineage>
        <taxon>Eukaryota</taxon>
        <taxon>Viridiplantae</taxon>
        <taxon>Streptophyta</taxon>
        <taxon>Embryophyta</taxon>
        <taxon>Tracheophyta</taxon>
        <taxon>Spermatophyta</taxon>
        <taxon>Magnoliopsida</taxon>
        <taxon>eudicotyledons</taxon>
        <taxon>Gunneridae</taxon>
        <taxon>Pentapetalae</taxon>
        <taxon>rosids</taxon>
        <taxon>fabids</taxon>
        <taxon>Fabales</taxon>
        <taxon>Fabaceae</taxon>
        <taxon>Papilionoideae</taxon>
        <taxon>50 kb inversion clade</taxon>
        <taxon>NPAAA clade</taxon>
        <taxon>Hologalegina</taxon>
        <taxon>IRL clade</taxon>
        <taxon>Trifolieae</taxon>
        <taxon>Trifolium</taxon>
    </lineage>
</organism>
<keyword evidence="2" id="KW-1185">Reference proteome</keyword>